<dbReference type="CDD" id="cd00371">
    <property type="entry name" value="HMA"/>
    <property type="match status" value="1"/>
</dbReference>
<keyword evidence="1" id="KW-0479">Metal-binding</keyword>
<proteinExistence type="predicted"/>
<comment type="caution">
    <text evidence="3">The sequence shown here is derived from an EMBL/GenBank/DDBJ whole genome shotgun (WGS) entry which is preliminary data.</text>
</comment>
<reference evidence="3" key="1">
    <citation type="journal article" date="2021" name="PeerJ">
        <title>Extensive microbial diversity within the chicken gut microbiome revealed by metagenomics and culture.</title>
        <authorList>
            <person name="Gilroy R."/>
            <person name="Ravi A."/>
            <person name="Getino M."/>
            <person name="Pursley I."/>
            <person name="Horton D.L."/>
            <person name="Alikhan N.F."/>
            <person name="Baker D."/>
            <person name="Gharbi K."/>
            <person name="Hall N."/>
            <person name="Watson M."/>
            <person name="Adriaenssens E.M."/>
            <person name="Foster-Nyarko E."/>
            <person name="Jarju S."/>
            <person name="Secka A."/>
            <person name="Antonio M."/>
            <person name="Oren A."/>
            <person name="Chaudhuri R.R."/>
            <person name="La Ragione R."/>
            <person name="Hildebrand F."/>
            <person name="Pallen M.J."/>
        </authorList>
    </citation>
    <scope>NUCLEOTIDE SEQUENCE</scope>
    <source>
        <strain evidence="3">ChiSjej5B23-15282</strain>
    </source>
</reference>
<dbReference type="PROSITE" id="PS50846">
    <property type="entry name" value="HMA_2"/>
    <property type="match status" value="1"/>
</dbReference>
<accession>A0A9D2ARR9</accession>
<dbReference type="InterPro" id="IPR036163">
    <property type="entry name" value="HMA_dom_sf"/>
</dbReference>
<dbReference type="Gene3D" id="3.30.70.100">
    <property type="match status" value="1"/>
</dbReference>
<evidence type="ECO:0000313" key="3">
    <source>
        <dbReference type="EMBL" id="HIX47515.1"/>
    </source>
</evidence>
<dbReference type="InterPro" id="IPR017969">
    <property type="entry name" value="Heavy-metal-associated_CS"/>
</dbReference>
<gene>
    <name evidence="3" type="ORF">H9981_00590</name>
</gene>
<reference evidence="3" key="2">
    <citation type="submission" date="2021-04" db="EMBL/GenBank/DDBJ databases">
        <authorList>
            <person name="Gilroy R."/>
        </authorList>
    </citation>
    <scope>NUCLEOTIDE SEQUENCE</scope>
    <source>
        <strain evidence="3">ChiSjej5B23-15282</strain>
    </source>
</reference>
<dbReference type="InterPro" id="IPR006121">
    <property type="entry name" value="HMA_dom"/>
</dbReference>
<dbReference type="GO" id="GO:0046872">
    <property type="term" value="F:metal ion binding"/>
    <property type="evidence" value="ECO:0007669"/>
    <property type="project" value="UniProtKB-KW"/>
</dbReference>
<feature type="domain" description="HMA" evidence="2">
    <location>
        <begin position="55"/>
        <end position="119"/>
    </location>
</feature>
<evidence type="ECO:0000313" key="4">
    <source>
        <dbReference type="Proteomes" id="UP000824243"/>
    </source>
</evidence>
<dbReference type="PROSITE" id="PS01047">
    <property type="entry name" value="HMA_1"/>
    <property type="match status" value="1"/>
</dbReference>
<organism evidence="3 4">
    <name type="scientific">Candidatus Mediterraneibacter caccavium</name>
    <dbReference type="NCBI Taxonomy" id="2838661"/>
    <lineage>
        <taxon>Bacteria</taxon>
        <taxon>Bacillati</taxon>
        <taxon>Bacillota</taxon>
        <taxon>Clostridia</taxon>
        <taxon>Lachnospirales</taxon>
        <taxon>Lachnospiraceae</taxon>
        <taxon>Mediterraneibacter</taxon>
    </lineage>
</organism>
<dbReference type="SUPFAM" id="SSF55008">
    <property type="entry name" value="HMA, heavy metal-associated domain"/>
    <property type="match status" value="1"/>
</dbReference>
<name>A0A9D2ARR9_9FIRM</name>
<dbReference type="Pfam" id="PF00403">
    <property type="entry name" value="HMA"/>
    <property type="match status" value="1"/>
</dbReference>
<dbReference type="Proteomes" id="UP000824243">
    <property type="component" value="Unassembled WGS sequence"/>
</dbReference>
<dbReference type="AlphaFoldDB" id="A0A9D2ARR9"/>
<sequence length="124" mass="13085">MVDAIIILVVVVLLIFALKGSIKHFRGEGACCGGGSGSVKTKKAKKKTLDGPVVGRRMIRISGMHCQNCVNSVTNALNAIDGVSAKVSLKDNCAEVSCDRKVDDIDLKQAVERAGFEVLGISQV</sequence>
<protein>
    <submittedName>
        <fullName evidence="3">Heavy-metal-associated domain-containing protein</fullName>
    </submittedName>
</protein>
<evidence type="ECO:0000259" key="2">
    <source>
        <dbReference type="PROSITE" id="PS50846"/>
    </source>
</evidence>
<dbReference type="EMBL" id="DXFA01000010">
    <property type="protein sequence ID" value="HIX47515.1"/>
    <property type="molecule type" value="Genomic_DNA"/>
</dbReference>
<evidence type="ECO:0000256" key="1">
    <source>
        <dbReference type="ARBA" id="ARBA00022723"/>
    </source>
</evidence>